<evidence type="ECO:0000313" key="1">
    <source>
        <dbReference type="EMBL" id="KUK96586.1"/>
    </source>
</evidence>
<reference evidence="2" key="1">
    <citation type="journal article" date="2015" name="MBio">
        <title>Genome-Resolved Metagenomic Analysis Reveals Roles for Candidate Phyla and Other Microbial Community Members in Biogeochemical Transformations in Oil Reservoirs.</title>
        <authorList>
            <person name="Hu P."/>
            <person name="Tom L."/>
            <person name="Singh A."/>
            <person name="Thomas B.C."/>
            <person name="Baker B.J."/>
            <person name="Piceno Y.M."/>
            <person name="Andersen G.L."/>
            <person name="Banfield J.F."/>
        </authorList>
    </citation>
    <scope>NUCLEOTIDE SEQUENCE [LARGE SCALE GENOMIC DNA]</scope>
</reference>
<name>A0A101IJU1_9EURY</name>
<sequence length="51" mass="5890">MKDFLHPMIGSDLKKVVIDGDRPVRLPKQYLEMVYDLSRHQVLELLLGPGQ</sequence>
<organism evidence="1 2">
    <name type="scientific">Methanothrix harundinacea</name>
    <dbReference type="NCBI Taxonomy" id="301375"/>
    <lineage>
        <taxon>Archaea</taxon>
        <taxon>Methanobacteriati</taxon>
        <taxon>Methanobacteriota</taxon>
        <taxon>Stenosarchaea group</taxon>
        <taxon>Methanomicrobia</taxon>
        <taxon>Methanotrichales</taxon>
        <taxon>Methanotrichaceae</taxon>
        <taxon>Methanothrix</taxon>
    </lineage>
</organism>
<dbReference type="EMBL" id="LGHB01000010">
    <property type="protein sequence ID" value="KUK96586.1"/>
    <property type="molecule type" value="Genomic_DNA"/>
</dbReference>
<evidence type="ECO:0000313" key="2">
    <source>
        <dbReference type="Proteomes" id="UP000053961"/>
    </source>
</evidence>
<proteinExistence type="predicted"/>
<comment type="caution">
    <text evidence="1">The sequence shown here is derived from an EMBL/GenBank/DDBJ whole genome shotgun (WGS) entry which is preliminary data.</text>
</comment>
<accession>A0A101IJU1</accession>
<dbReference type="PATRIC" id="fig|301375.6.peg.2319"/>
<gene>
    <name evidence="1" type="ORF">XE07_0939</name>
</gene>
<protein>
    <submittedName>
        <fullName evidence="1">Uncharacterized protein</fullName>
    </submittedName>
</protein>
<dbReference type="Proteomes" id="UP000053961">
    <property type="component" value="Unassembled WGS sequence"/>
</dbReference>
<feature type="non-terminal residue" evidence="1">
    <location>
        <position position="51"/>
    </location>
</feature>
<dbReference type="AlphaFoldDB" id="A0A101IJU1"/>